<keyword evidence="3" id="KW-1185">Reference proteome</keyword>
<dbReference type="EMBL" id="FUXZ01000010">
    <property type="protein sequence ID" value="SKA68928.1"/>
    <property type="molecule type" value="Genomic_DNA"/>
</dbReference>
<evidence type="ECO:0000313" key="3">
    <source>
        <dbReference type="Proteomes" id="UP000190814"/>
    </source>
</evidence>
<sequence length="467" mass="53701">MKVEDLNKSKAYKKLNMSDVEKSELLEMCKSKKKELKSDIPDLSIRRTEKMKKDNISSVFKTVAVASLSIAATGAIIAGVANYNSGKDSNNISVAKRTTEVSSEIITKSTEDMNKDAEFETVVMDKEEIKEGKKKDASRFGVVFQDHVGDEPRMIFDYENKEMDCDGKIFKLSTEEGTIHTLMVKDKGEDKFTEIGVINSDAFSRIYTDGKKVIYEGEESVSDPTYVCIYDLETKHNEKIDVPKTSAKREDQNVNLFEIKGNYVYLNEEEHSYDNKENDWCDGVYNAYTYNLESGKVELFKEGRALVYISGEYLITEADVYKNSKFENTEYFIEKVTDNGIKEIKALGKDIFVDMGISNDKIMYFDKYNKMKSENGYTYADQSVLTLESFDMNTEEYSEVVTISVEDFNKDKEWSFGCNEITDEYAIFQVTRAFDDTEEIPEGYESYNEEEYKYTFATKKIEKVVRK</sequence>
<keyword evidence="1" id="KW-0812">Transmembrane</keyword>
<gene>
    <name evidence="2" type="ORF">SAMN02745111_01685</name>
</gene>
<proteinExistence type="predicted"/>
<dbReference type="Proteomes" id="UP000190814">
    <property type="component" value="Unassembled WGS sequence"/>
</dbReference>
<evidence type="ECO:0008006" key="4">
    <source>
        <dbReference type="Google" id="ProtNLM"/>
    </source>
</evidence>
<dbReference type="STRING" id="39495.SAMN02745111_01685"/>
<keyword evidence="1" id="KW-1133">Transmembrane helix</keyword>
<dbReference type="OrthoDB" id="108903at2"/>
<evidence type="ECO:0000256" key="1">
    <source>
        <dbReference type="SAM" id="Phobius"/>
    </source>
</evidence>
<organism evidence="2 3">
    <name type="scientific">Eubacterium uniforme</name>
    <dbReference type="NCBI Taxonomy" id="39495"/>
    <lineage>
        <taxon>Bacteria</taxon>
        <taxon>Bacillati</taxon>
        <taxon>Bacillota</taxon>
        <taxon>Clostridia</taxon>
        <taxon>Eubacteriales</taxon>
        <taxon>Eubacteriaceae</taxon>
        <taxon>Eubacterium</taxon>
    </lineage>
</organism>
<evidence type="ECO:0000313" key="2">
    <source>
        <dbReference type="EMBL" id="SKA68928.1"/>
    </source>
</evidence>
<protein>
    <recommendedName>
        <fullName evidence="4">DUF5050 domain-containing protein</fullName>
    </recommendedName>
</protein>
<dbReference type="RefSeq" id="WP_078766539.1">
    <property type="nucleotide sequence ID" value="NZ_FUXZ01000010.1"/>
</dbReference>
<name>A0A1T4VVS7_9FIRM</name>
<dbReference type="AlphaFoldDB" id="A0A1T4VVS7"/>
<accession>A0A1T4VVS7</accession>
<feature type="transmembrane region" description="Helical" evidence="1">
    <location>
        <begin position="59"/>
        <end position="81"/>
    </location>
</feature>
<reference evidence="2 3" key="1">
    <citation type="submission" date="2017-02" db="EMBL/GenBank/DDBJ databases">
        <authorList>
            <person name="Peterson S.W."/>
        </authorList>
    </citation>
    <scope>NUCLEOTIDE SEQUENCE [LARGE SCALE GENOMIC DNA]</scope>
    <source>
        <strain evidence="2 3">ATCC 35992</strain>
    </source>
</reference>
<keyword evidence="1" id="KW-0472">Membrane</keyword>